<keyword evidence="1" id="KW-1133">Transmembrane helix</keyword>
<dbReference type="InterPro" id="IPR012902">
    <property type="entry name" value="N_methyl_site"/>
</dbReference>
<feature type="transmembrane region" description="Helical" evidence="1">
    <location>
        <begin position="12"/>
        <end position="31"/>
    </location>
</feature>
<accession>A0A650EIV2</accession>
<evidence type="ECO:0000256" key="1">
    <source>
        <dbReference type="SAM" id="Phobius"/>
    </source>
</evidence>
<gene>
    <name evidence="2" type="ORF">Melaina855_0060</name>
</gene>
<dbReference type="AlphaFoldDB" id="A0A650EIV2"/>
<dbReference type="InterPro" id="IPR045584">
    <property type="entry name" value="Pilin-like"/>
</dbReference>
<evidence type="ECO:0000313" key="2">
    <source>
        <dbReference type="EMBL" id="QGT49619.1"/>
    </source>
</evidence>
<reference evidence="2" key="1">
    <citation type="journal article" date="2020" name="J. ISSAAS">
        <title>Lactobacilli and other gastrointestinal microbiota of Peromyscus leucopus, reservoir host for agents of Lyme disease and other zoonoses in North America.</title>
        <authorList>
            <person name="Milovic A."/>
            <person name="Bassam K."/>
            <person name="Shao H."/>
            <person name="Chatzistamou I."/>
            <person name="Tufts D.M."/>
            <person name="Diuk-Wasser M."/>
            <person name="Barbour A.G."/>
        </authorList>
    </citation>
    <scope>NUCLEOTIDE SEQUENCE</scope>
    <source>
        <strain evidence="2">LL20</strain>
    </source>
</reference>
<protein>
    <recommendedName>
        <fullName evidence="3">Pilin</fullName>
    </recommendedName>
</protein>
<evidence type="ECO:0008006" key="3">
    <source>
        <dbReference type="Google" id="ProtNLM"/>
    </source>
</evidence>
<proteinExistence type="predicted"/>
<sequence length="238" mass="26797">MKKINAFTLAEILITLGIIGVVAAITIPGLINAYRAQQLRSQFLKAYSTVQQAFKLMESDDVDTNMRNYNTTNNPFYKTFAKYLSQSTICGSYTDGNNVSTTKNPSGCYKYKISNIDEGYKYLNSNNFIGDGLFNNGQLMLPDGTLIFFDDSPQREGWKGVIIYIDINGYKKKPNRLGYDFFAFEVIEGVVHAIGETETSYIYNDDCKFGPSGKLGFTCSKRAKNESDYFKTVVKKIK</sequence>
<keyword evidence="1" id="KW-0812">Transmembrane</keyword>
<name>A0A650EIV2_9BACT</name>
<dbReference type="Gene3D" id="3.30.700.10">
    <property type="entry name" value="Glycoprotein, Type 4 Pilin"/>
    <property type="match status" value="1"/>
</dbReference>
<dbReference type="EMBL" id="MN577570">
    <property type="protein sequence ID" value="QGT49619.1"/>
    <property type="molecule type" value="Genomic_DNA"/>
</dbReference>
<keyword evidence="1" id="KW-0472">Membrane</keyword>
<dbReference type="NCBIfam" id="TIGR02532">
    <property type="entry name" value="IV_pilin_GFxxxE"/>
    <property type="match status" value="1"/>
</dbReference>
<dbReference type="SUPFAM" id="SSF54523">
    <property type="entry name" value="Pili subunits"/>
    <property type="match status" value="1"/>
</dbReference>
<organism evidence="2">
    <name type="scientific">uncultured Candidatus Melainabacteria bacterium</name>
    <dbReference type="NCBI Taxonomy" id="2682970"/>
    <lineage>
        <taxon>Bacteria</taxon>
        <taxon>Bacillati</taxon>
        <taxon>Candidatus Melainabacteria</taxon>
        <taxon>environmental samples</taxon>
    </lineage>
</organism>